<evidence type="ECO:0000313" key="2">
    <source>
        <dbReference type="Proteomes" id="UP000182484"/>
    </source>
</evidence>
<proteinExistence type="predicted"/>
<dbReference type="EMBL" id="FMTB01000002">
    <property type="protein sequence ID" value="SCW08297.1"/>
    <property type="molecule type" value="Genomic_DNA"/>
</dbReference>
<organism evidence="1 2">
    <name type="scientific">Neisseria gonorrhoeae</name>
    <dbReference type="NCBI Taxonomy" id="485"/>
    <lineage>
        <taxon>Bacteria</taxon>
        <taxon>Pseudomonadati</taxon>
        <taxon>Pseudomonadota</taxon>
        <taxon>Betaproteobacteria</taxon>
        <taxon>Neisseriales</taxon>
        <taxon>Neisseriaceae</taxon>
        <taxon>Neisseria</taxon>
    </lineage>
</organism>
<dbReference type="Proteomes" id="UP000182484">
    <property type="component" value="Unassembled WGS sequence"/>
</dbReference>
<sequence>MPSETAYRVSDGISVPSYFFLWNTTGCTGARVRRFGSVSIDTSHTANAYSDTASPLSPPKAALPNNSLKIQATAAQAATPDRNSA</sequence>
<name>A0AB74EM24_NEIGO</name>
<accession>A0AB74EM24</accession>
<gene>
    <name evidence="1" type="ORF">ESCNG_100041</name>
</gene>
<comment type="caution">
    <text evidence="1">The sequence shown here is derived from an EMBL/GenBank/DDBJ whole genome shotgun (WGS) entry which is preliminary data.</text>
</comment>
<dbReference type="AlphaFoldDB" id="A0AB74EM24"/>
<protein>
    <submittedName>
        <fullName evidence="1">Uncharacterized protein</fullName>
    </submittedName>
</protein>
<reference evidence="1 2" key="1">
    <citation type="submission" date="2016-09" db="EMBL/GenBank/DDBJ databases">
        <authorList>
            <person name="Kumanski S."/>
            <person name="Beatrice B."/>
        </authorList>
    </citation>
    <scope>NUCLEOTIDE SEQUENCE [LARGE SCALE GENOMIC DNA]</scope>
    <source>
        <strain evidence="1">Mankind</strain>
    </source>
</reference>
<evidence type="ECO:0000313" key="1">
    <source>
        <dbReference type="EMBL" id="SCW08297.1"/>
    </source>
</evidence>